<organism evidence="3 4">
    <name type="scientific">Sorangium cellulosum</name>
    <name type="common">Polyangium cellulosum</name>
    <dbReference type="NCBI Taxonomy" id="56"/>
    <lineage>
        <taxon>Bacteria</taxon>
        <taxon>Pseudomonadati</taxon>
        <taxon>Myxococcota</taxon>
        <taxon>Polyangia</taxon>
        <taxon>Polyangiales</taxon>
        <taxon>Polyangiaceae</taxon>
        <taxon>Sorangium</taxon>
    </lineage>
</organism>
<name>A0A4P2R694_SORCE</name>
<dbReference type="PANTHER" id="PTHR35585">
    <property type="entry name" value="HHE DOMAIN PROTEIN (AFU_ORTHOLOGUE AFUA_4G00730)"/>
    <property type="match status" value="1"/>
</dbReference>
<evidence type="ECO:0000313" key="4">
    <source>
        <dbReference type="Proteomes" id="UP000295497"/>
    </source>
</evidence>
<dbReference type="Proteomes" id="UP000295497">
    <property type="component" value="Chromosome"/>
</dbReference>
<dbReference type="AlphaFoldDB" id="A0A4P2R694"/>
<accession>A0A4P2R694</accession>
<evidence type="ECO:0000313" key="3">
    <source>
        <dbReference type="EMBL" id="AUX37563.1"/>
    </source>
</evidence>
<feature type="region of interest" description="Disordered" evidence="1">
    <location>
        <begin position="157"/>
        <end position="262"/>
    </location>
</feature>
<gene>
    <name evidence="3" type="ORF">SOCE836_097900</name>
</gene>
<feature type="compositionally biased region" description="Low complexity" evidence="1">
    <location>
        <begin position="232"/>
        <end position="247"/>
    </location>
</feature>
<dbReference type="EMBL" id="CP012672">
    <property type="protein sequence ID" value="AUX37563.1"/>
    <property type="molecule type" value="Genomic_DNA"/>
</dbReference>
<evidence type="ECO:0000256" key="1">
    <source>
        <dbReference type="SAM" id="MobiDB-lite"/>
    </source>
</evidence>
<dbReference type="Gene3D" id="1.20.120.520">
    <property type="entry name" value="nmb1532 protein domain like"/>
    <property type="match status" value="1"/>
</dbReference>
<evidence type="ECO:0000259" key="2">
    <source>
        <dbReference type="Pfam" id="PF01814"/>
    </source>
</evidence>
<dbReference type="Pfam" id="PF01814">
    <property type="entry name" value="Hemerythrin"/>
    <property type="match status" value="1"/>
</dbReference>
<feature type="compositionally biased region" description="Basic residues" evidence="1">
    <location>
        <begin position="164"/>
        <end position="183"/>
    </location>
</feature>
<dbReference type="InterPro" id="IPR012312">
    <property type="entry name" value="Hemerythrin-like"/>
</dbReference>
<sequence length="262" mass="28338">MKATDLLKEQHREVDELFERIAQADTSEIGALRDELVACLVGHSAIEEELFYPATREALGASPLIPTSYEEHSLVEIMLQKLLSTEPGDETFHARLGVLKELVRHHVEEEERELLPQAERAMGADRLEELGARLEARFDQVREGNVEALLSQNVAKSMPAAGGRRTRAAKPPARKAAAKRPPAKRASTQRAETSRGAPKGRRGAAATTGRKKAADTAPAKTGRAAPARKTGRATTSRATASRPAKTSRTGRKGGRTSNASAR</sequence>
<dbReference type="RefSeq" id="WP_129580170.1">
    <property type="nucleotide sequence ID" value="NZ_CP012672.1"/>
</dbReference>
<protein>
    <recommendedName>
        <fullName evidence="2">Hemerythrin-like domain-containing protein</fullName>
    </recommendedName>
</protein>
<feature type="domain" description="Hemerythrin-like" evidence="2">
    <location>
        <begin position="4"/>
        <end position="118"/>
    </location>
</feature>
<reference evidence="3 4" key="1">
    <citation type="submission" date="2015-09" db="EMBL/GenBank/DDBJ databases">
        <title>Sorangium comparison.</title>
        <authorList>
            <person name="Zaburannyi N."/>
            <person name="Bunk B."/>
            <person name="Overmann J."/>
            <person name="Mueller R."/>
        </authorList>
    </citation>
    <scope>NUCLEOTIDE SEQUENCE [LARGE SCALE GENOMIC DNA]</scope>
    <source>
        <strain evidence="3 4">So ce836</strain>
    </source>
</reference>
<dbReference type="PANTHER" id="PTHR35585:SF1">
    <property type="entry name" value="HHE DOMAIN PROTEIN (AFU_ORTHOLOGUE AFUA_4G00730)"/>
    <property type="match status" value="1"/>
</dbReference>
<proteinExistence type="predicted"/>